<name>D3G1M7_ALKPO</name>
<evidence type="ECO:0000313" key="2">
    <source>
        <dbReference type="Proteomes" id="UP000001544"/>
    </source>
</evidence>
<reference evidence="1 2" key="1">
    <citation type="journal article" date="2011" name="Environ. Microbiol.">
        <title>Genome of alkaliphilic Bacillus pseudofirmus OF4 reveals adaptations that support the ability to grow in an external pH range from 7.5 to 11.4.</title>
        <authorList>
            <person name="Janto B."/>
            <person name="Ahmed A."/>
            <person name="Ito M."/>
            <person name="Liu J."/>
            <person name="Hicks D.B."/>
            <person name="Pagni S."/>
            <person name="Fackelmayer O.J."/>
            <person name="Smith T.A."/>
            <person name="Earl J."/>
            <person name="Elbourne L.D."/>
            <person name="Hassan K."/>
            <person name="Paulsen I.T."/>
            <person name="Kolsto A.B."/>
            <person name="Tourasse N.J."/>
            <person name="Ehrlich G.D."/>
            <person name="Boissy R."/>
            <person name="Ivey D.M."/>
            <person name="Li G."/>
            <person name="Xue Y."/>
            <person name="Ma Y."/>
            <person name="Hu F.Z."/>
            <person name="Krulwich T.A."/>
        </authorList>
    </citation>
    <scope>NUCLEOTIDE SEQUENCE [LARGE SCALE GENOMIC DNA]</scope>
    <source>
        <strain evidence="2">ATCC BAA-2126 / JCM 17055 / OF4</strain>
    </source>
</reference>
<dbReference type="EMBL" id="CP001879">
    <property type="protein sequence ID" value="ADC52253.1"/>
    <property type="molecule type" value="Genomic_DNA"/>
</dbReference>
<dbReference type="eggNOG" id="ENOG5030ES8">
    <property type="taxonomic scope" value="Bacteria"/>
</dbReference>
<keyword evidence="2" id="KW-1185">Reference proteome</keyword>
<geneLocation type="plasmid" evidence="1 2">
    <name>pBpOF4-01</name>
</geneLocation>
<dbReference type="KEGG" id="bpf:BpOF4_21289"/>
<organism evidence="1 2">
    <name type="scientific">Alkalihalophilus pseudofirmus (strain ATCC BAA-2126 / JCM 17055 / OF4)</name>
    <name type="common">Bacillus pseudofirmus</name>
    <dbReference type="NCBI Taxonomy" id="398511"/>
    <lineage>
        <taxon>Bacteria</taxon>
        <taxon>Bacillati</taxon>
        <taxon>Bacillota</taxon>
        <taxon>Bacilli</taxon>
        <taxon>Bacillales</taxon>
        <taxon>Bacillaceae</taxon>
        <taxon>Alkalihalophilus</taxon>
    </lineage>
</organism>
<protein>
    <submittedName>
        <fullName evidence="1">Uncharacterized protein</fullName>
    </submittedName>
</protein>
<dbReference type="Proteomes" id="UP000001544">
    <property type="component" value="Plasmid pBpOF4-01"/>
</dbReference>
<gene>
    <name evidence="1" type="ordered locus">BpOF4_21289</name>
</gene>
<accession>D3G1M7</accession>
<proteinExistence type="predicted"/>
<dbReference type="RefSeq" id="WP_012961162.1">
    <property type="nucleotide sequence ID" value="NC_013792.1"/>
</dbReference>
<dbReference type="HOGENOM" id="CLU_2140872_0_0_9"/>
<keyword evidence="1" id="KW-0614">Plasmid</keyword>
<evidence type="ECO:0000313" key="1">
    <source>
        <dbReference type="EMBL" id="ADC52253.1"/>
    </source>
</evidence>
<sequence>MIDFSKYPTTLNLINQVEDLKDQPEKIKWLHLSKEEIATAIAKQYILSECLRSTHLTFRRKANHWNKAVHENESSKVHSFARTEAMDQLQLSYEDVVRLFPESELGGKKHIN</sequence>
<dbReference type="AlphaFoldDB" id="D3G1M7"/>